<dbReference type="RefSeq" id="WP_249973948.1">
    <property type="nucleotide sequence ID" value="NZ_JAMFLZ010000010.1"/>
</dbReference>
<evidence type="ECO:0000256" key="3">
    <source>
        <dbReference type="ARBA" id="ARBA00001954"/>
    </source>
</evidence>
<dbReference type="PANTHER" id="PTHR30387">
    <property type="entry name" value="MANNONATE DEHYDRATASE"/>
    <property type="match status" value="1"/>
</dbReference>
<dbReference type="GO" id="GO:0008927">
    <property type="term" value="F:mannonate dehydratase activity"/>
    <property type="evidence" value="ECO:0007669"/>
    <property type="project" value="UniProtKB-EC"/>
</dbReference>
<comment type="function">
    <text evidence="4">Catalyzes the dehydration of D-mannonate.</text>
</comment>
<evidence type="ECO:0000256" key="4">
    <source>
        <dbReference type="ARBA" id="ARBA00002713"/>
    </source>
</evidence>
<evidence type="ECO:0000256" key="7">
    <source>
        <dbReference type="ARBA" id="ARBA00012927"/>
    </source>
</evidence>
<reference evidence="11" key="1">
    <citation type="submission" date="2022-05" db="EMBL/GenBank/DDBJ databases">
        <authorList>
            <person name="Park J.-S."/>
        </authorList>
    </citation>
    <scope>NUCLEOTIDE SEQUENCE</scope>
    <source>
        <strain evidence="11">2012CJ34-3</strain>
    </source>
</reference>
<evidence type="ECO:0000256" key="5">
    <source>
        <dbReference type="ARBA" id="ARBA00004892"/>
    </source>
</evidence>
<evidence type="ECO:0000256" key="10">
    <source>
        <dbReference type="ARBA" id="ARBA00023239"/>
    </source>
</evidence>
<evidence type="ECO:0000313" key="11">
    <source>
        <dbReference type="EMBL" id="MCL6296583.1"/>
    </source>
</evidence>
<comment type="cofactor">
    <cofactor evidence="2">
        <name>Mn(2+)</name>
        <dbReference type="ChEBI" id="CHEBI:29035"/>
    </cofactor>
</comment>
<dbReference type="PANTHER" id="PTHR30387:SF2">
    <property type="entry name" value="MANNONATE DEHYDRATASE"/>
    <property type="match status" value="1"/>
</dbReference>
<evidence type="ECO:0000256" key="8">
    <source>
        <dbReference type="ARBA" id="ARBA00023004"/>
    </source>
</evidence>
<evidence type="ECO:0000256" key="6">
    <source>
        <dbReference type="ARBA" id="ARBA00007389"/>
    </source>
</evidence>
<dbReference type="Gene3D" id="3.20.20.150">
    <property type="entry name" value="Divalent-metal-dependent TIM barrel enzymes"/>
    <property type="match status" value="1"/>
</dbReference>
<comment type="similarity">
    <text evidence="6">Belongs to the mannonate dehydratase family.</text>
</comment>
<dbReference type="Pfam" id="PF03786">
    <property type="entry name" value="UxuA"/>
    <property type="match status" value="2"/>
</dbReference>
<dbReference type="InterPro" id="IPR004628">
    <property type="entry name" value="Man_deHydtase"/>
</dbReference>
<keyword evidence="12" id="KW-1185">Reference proteome</keyword>
<dbReference type="EC" id="4.2.1.8" evidence="7"/>
<keyword evidence="8" id="KW-0408">Iron</keyword>
<evidence type="ECO:0000256" key="1">
    <source>
        <dbReference type="ARBA" id="ARBA00001794"/>
    </source>
</evidence>
<evidence type="ECO:0000256" key="2">
    <source>
        <dbReference type="ARBA" id="ARBA00001936"/>
    </source>
</evidence>
<comment type="pathway">
    <text evidence="5">Carbohydrate metabolism; pentose and glucuronate interconversion.</text>
</comment>
<comment type="cofactor">
    <cofactor evidence="3">
        <name>Fe(2+)</name>
        <dbReference type="ChEBI" id="CHEBI:29033"/>
    </cofactor>
</comment>
<dbReference type="EMBL" id="JAMFLZ010000010">
    <property type="protein sequence ID" value="MCL6296583.1"/>
    <property type="molecule type" value="Genomic_DNA"/>
</dbReference>
<name>A0ABT0QIV6_9FLAO</name>
<dbReference type="SUPFAM" id="SSF51658">
    <property type="entry name" value="Xylose isomerase-like"/>
    <property type="match status" value="1"/>
</dbReference>
<accession>A0ABT0QIV6</accession>
<dbReference type="Proteomes" id="UP001165381">
    <property type="component" value="Unassembled WGS sequence"/>
</dbReference>
<keyword evidence="10 11" id="KW-0456">Lyase</keyword>
<comment type="catalytic activity">
    <reaction evidence="1">
        <text>D-mannonate = 2-dehydro-3-deoxy-D-gluconate + H2O</text>
        <dbReference type="Rhea" id="RHEA:20097"/>
        <dbReference type="ChEBI" id="CHEBI:15377"/>
        <dbReference type="ChEBI" id="CHEBI:17767"/>
        <dbReference type="ChEBI" id="CHEBI:57990"/>
        <dbReference type="EC" id="4.2.1.8"/>
    </reaction>
</comment>
<sequence>MKLGFGLYRHMLNEDHYKFAKQCGATHLVIHLVDYFGHNKDEADQPIGGTDGWGKAGDPNEIWSLDLLRSIKKEINDNGLELEAIENFDPAHWHDILLDGPKKKEQIENLKQLIRNVGEAGIPVFGYNFSLAGVSSRDIGPYARGNAVSVGMNGTVDETPIPNGMVWNMVYDDNASEGTLPRISHDELWGRLQYFLDELLPVAEEAGVKLAAHPDDPPMPYVRNTPRLVYQPKMYQRLIDLKPSPSNNLEFCLGSIAEMTEGDVYEATETYSKKDKISYIHFRNIVGKVPHYKEVFVDEGDIDMFRILRILKKNNFEGVLIPDHTPQMTCDASWYAGMAYAMGYMKAAIKLLND</sequence>
<organism evidence="11 12">
    <name type="scientific">Jejuia spongiicola</name>
    <dbReference type="NCBI Taxonomy" id="2942207"/>
    <lineage>
        <taxon>Bacteria</taxon>
        <taxon>Pseudomonadati</taxon>
        <taxon>Bacteroidota</taxon>
        <taxon>Flavobacteriia</taxon>
        <taxon>Flavobacteriales</taxon>
        <taxon>Flavobacteriaceae</taxon>
        <taxon>Jejuia</taxon>
    </lineage>
</organism>
<protein>
    <recommendedName>
        <fullName evidence="7">mannonate dehydratase</fullName>
        <ecNumber evidence="7">4.2.1.8</ecNumber>
    </recommendedName>
</protein>
<evidence type="ECO:0000313" key="12">
    <source>
        <dbReference type="Proteomes" id="UP001165381"/>
    </source>
</evidence>
<evidence type="ECO:0000256" key="9">
    <source>
        <dbReference type="ARBA" id="ARBA00023211"/>
    </source>
</evidence>
<gene>
    <name evidence="11" type="ORF">M3P09_16365</name>
</gene>
<proteinExistence type="inferred from homology"/>
<dbReference type="InterPro" id="IPR036237">
    <property type="entry name" value="Xyl_isomerase-like_sf"/>
</dbReference>
<keyword evidence="9" id="KW-0464">Manganese</keyword>
<comment type="caution">
    <text evidence="11">The sequence shown here is derived from an EMBL/GenBank/DDBJ whole genome shotgun (WGS) entry which is preliminary data.</text>
</comment>